<dbReference type="PANTHER" id="PTHR24305">
    <property type="entry name" value="CYTOCHROME P450"/>
    <property type="match status" value="1"/>
</dbReference>
<keyword evidence="7" id="KW-0503">Monooxygenase</keyword>
<dbReference type="PRINTS" id="PR00463">
    <property type="entry name" value="EP450I"/>
</dbReference>
<proteinExistence type="inferred from homology"/>
<dbReference type="GO" id="GO:0020037">
    <property type="term" value="F:heme binding"/>
    <property type="evidence" value="ECO:0007669"/>
    <property type="project" value="InterPro"/>
</dbReference>
<evidence type="ECO:0000256" key="5">
    <source>
        <dbReference type="ARBA" id="ARBA00023002"/>
    </source>
</evidence>
<dbReference type="InterPro" id="IPR036396">
    <property type="entry name" value="Cyt_P450_sf"/>
</dbReference>
<organism evidence="10 11">
    <name type="scientific">Daldinia eschscholtzii</name>
    <dbReference type="NCBI Taxonomy" id="292717"/>
    <lineage>
        <taxon>Eukaryota</taxon>
        <taxon>Fungi</taxon>
        <taxon>Dikarya</taxon>
        <taxon>Ascomycota</taxon>
        <taxon>Pezizomycotina</taxon>
        <taxon>Sordariomycetes</taxon>
        <taxon>Xylariomycetidae</taxon>
        <taxon>Xylariales</taxon>
        <taxon>Hypoxylaceae</taxon>
        <taxon>Daldinia</taxon>
    </lineage>
</organism>
<dbReference type="GO" id="GO:0004497">
    <property type="term" value="F:monooxygenase activity"/>
    <property type="evidence" value="ECO:0007669"/>
    <property type="project" value="UniProtKB-KW"/>
</dbReference>
<dbReference type="GO" id="GO:0016705">
    <property type="term" value="F:oxidoreductase activity, acting on paired donors, with incorporation or reduction of molecular oxygen"/>
    <property type="evidence" value="ECO:0007669"/>
    <property type="project" value="InterPro"/>
</dbReference>
<comment type="similarity">
    <text evidence="2">Belongs to the cytochrome P450 family.</text>
</comment>
<evidence type="ECO:0000256" key="4">
    <source>
        <dbReference type="ARBA" id="ARBA00022723"/>
    </source>
</evidence>
<dbReference type="InterPro" id="IPR002401">
    <property type="entry name" value="Cyt_P450_E_grp-I"/>
</dbReference>
<dbReference type="PANTHER" id="PTHR24305:SF77">
    <property type="entry name" value="CYTOCHROME P450 MONOOXYGENASE"/>
    <property type="match status" value="1"/>
</dbReference>
<dbReference type="GO" id="GO:0005506">
    <property type="term" value="F:iron ion binding"/>
    <property type="evidence" value="ECO:0007669"/>
    <property type="project" value="InterPro"/>
</dbReference>
<dbReference type="InterPro" id="IPR050121">
    <property type="entry name" value="Cytochrome_P450_monoxygenase"/>
</dbReference>
<comment type="cofactor">
    <cofactor evidence="1 8">
        <name>heme</name>
        <dbReference type="ChEBI" id="CHEBI:30413"/>
    </cofactor>
</comment>
<keyword evidence="3 8" id="KW-0349">Heme</keyword>
<keyword evidence="9" id="KW-1133">Transmembrane helix</keyword>
<keyword evidence="5" id="KW-0560">Oxidoreductase</keyword>
<dbReference type="Pfam" id="PF00067">
    <property type="entry name" value="p450"/>
    <property type="match status" value="1"/>
</dbReference>
<evidence type="ECO:0000313" key="11">
    <source>
        <dbReference type="Proteomes" id="UP001369815"/>
    </source>
</evidence>
<evidence type="ECO:0000256" key="8">
    <source>
        <dbReference type="PIRSR" id="PIRSR602401-1"/>
    </source>
</evidence>
<accession>A0AAX6MX66</accession>
<reference evidence="10 11" key="1">
    <citation type="journal article" date="2024" name="Front Chem Biol">
        <title>Unveiling the potential of Daldinia eschscholtzii MFLUCC 19-0629 through bioactivity and bioinformatics studies for enhanced sustainable agriculture production.</title>
        <authorList>
            <person name="Brooks S."/>
            <person name="Weaver J.A."/>
            <person name="Klomchit A."/>
            <person name="Alharthi S.A."/>
            <person name="Onlamun T."/>
            <person name="Nurani R."/>
            <person name="Vong T.K."/>
            <person name="Alberti F."/>
            <person name="Greco C."/>
        </authorList>
    </citation>
    <scope>NUCLEOTIDE SEQUENCE [LARGE SCALE GENOMIC DNA]</scope>
    <source>
        <strain evidence="10">MFLUCC 19-0629</strain>
    </source>
</reference>
<evidence type="ECO:0000256" key="3">
    <source>
        <dbReference type="ARBA" id="ARBA00022617"/>
    </source>
</evidence>
<dbReference type="Proteomes" id="UP001369815">
    <property type="component" value="Unassembled WGS sequence"/>
</dbReference>
<name>A0AAX6MX66_9PEZI</name>
<evidence type="ECO:0008006" key="12">
    <source>
        <dbReference type="Google" id="ProtNLM"/>
    </source>
</evidence>
<evidence type="ECO:0000256" key="2">
    <source>
        <dbReference type="ARBA" id="ARBA00010617"/>
    </source>
</evidence>
<keyword evidence="11" id="KW-1185">Reference proteome</keyword>
<evidence type="ECO:0000256" key="7">
    <source>
        <dbReference type="ARBA" id="ARBA00023033"/>
    </source>
</evidence>
<dbReference type="EMBL" id="JBANMG010000002">
    <property type="protein sequence ID" value="KAK6956791.1"/>
    <property type="molecule type" value="Genomic_DNA"/>
</dbReference>
<dbReference type="PRINTS" id="PR00385">
    <property type="entry name" value="P450"/>
</dbReference>
<protein>
    <recommendedName>
        <fullName evidence="12">Pisatin demethylase</fullName>
    </recommendedName>
</protein>
<keyword evidence="9" id="KW-0472">Membrane</keyword>
<dbReference type="SUPFAM" id="SSF48264">
    <property type="entry name" value="Cytochrome P450"/>
    <property type="match status" value="1"/>
</dbReference>
<dbReference type="Gene3D" id="1.10.630.10">
    <property type="entry name" value="Cytochrome P450"/>
    <property type="match status" value="1"/>
</dbReference>
<evidence type="ECO:0000256" key="1">
    <source>
        <dbReference type="ARBA" id="ARBA00001971"/>
    </source>
</evidence>
<dbReference type="InterPro" id="IPR001128">
    <property type="entry name" value="Cyt_P450"/>
</dbReference>
<feature type="transmembrane region" description="Helical" evidence="9">
    <location>
        <begin position="12"/>
        <end position="34"/>
    </location>
</feature>
<sequence length="505" mass="56245">MSFLDGILDSFGLGAILVTLAVSYYVLSTAYLWYRLRHVPGPFFASLSYIWLARQALNGTQLEAFGSASRKYGSLVRVGPNELLTDDPEVVKRMSSAKSKYWRSDWYSGSRFNPYYPTMFITLDPAAHDKIKTRMSPGYTGRDNPGAEADVDAQVKSFVNLIRKKYISHSNAGEFRPLDLARTVSFFTIDVVSKIALGNAFGSLESDSDRHEFYGAVGKSMPQIALTADVPLARDMVYSTLGLKLFGPKETDSKGLGKVMGLVNEAVRKLFTPGADREEKTLLGSFVRNGLPQSQCEVETLFMFAAGSDTTAAAIRGTLLYLLSAPQVYRKLKDEISSAVQAGKVSNPITYVEARELPYLQAVIYEGLRIRPVTTSMLAKEVPRGGDTIDGKFIPGGTSIGTNFLMLLRSKAVFGEDADFFRPERYLEVDERTRAEMQRHVELTFGYGRWMCAGKNIALMELNKIYFELLRYFDFQLLDPRAPMTTLSHGLFIDKGLLVRVTEST</sequence>
<dbReference type="CDD" id="cd11060">
    <property type="entry name" value="CYP57A1-like"/>
    <property type="match status" value="1"/>
</dbReference>
<evidence type="ECO:0000313" key="10">
    <source>
        <dbReference type="EMBL" id="KAK6956791.1"/>
    </source>
</evidence>
<feature type="binding site" description="axial binding residue" evidence="8">
    <location>
        <position position="452"/>
    </location>
    <ligand>
        <name>heme</name>
        <dbReference type="ChEBI" id="CHEBI:30413"/>
    </ligand>
    <ligandPart>
        <name>Fe</name>
        <dbReference type="ChEBI" id="CHEBI:18248"/>
    </ligandPart>
</feature>
<gene>
    <name evidence="10" type="ORF">Daesc_002071</name>
</gene>
<evidence type="ECO:0000256" key="6">
    <source>
        <dbReference type="ARBA" id="ARBA00023004"/>
    </source>
</evidence>
<keyword evidence="4 8" id="KW-0479">Metal-binding</keyword>
<keyword evidence="6 8" id="KW-0408">Iron</keyword>
<comment type="caution">
    <text evidence="10">The sequence shown here is derived from an EMBL/GenBank/DDBJ whole genome shotgun (WGS) entry which is preliminary data.</text>
</comment>
<evidence type="ECO:0000256" key="9">
    <source>
        <dbReference type="SAM" id="Phobius"/>
    </source>
</evidence>
<keyword evidence="9" id="KW-0812">Transmembrane</keyword>
<dbReference type="AlphaFoldDB" id="A0AAX6MX66"/>